<protein>
    <submittedName>
        <fullName evidence="1">SEC-C motif domain protein</fullName>
    </submittedName>
</protein>
<dbReference type="EMBL" id="CP003179">
    <property type="protein sequence ID" value="AEW04088.1"/>
    <property type="molecule type" value="Genomic_DNA"/>
</dbReference>
<evidence type="ECO:0000313" key="2">
    <source>
        <dbReference type="Proteomes" id="UP000005439"/>
    </source>
</evidence>
<gene>
    <name evidence="1" type="ordered locus">Sulac_0551</name>
</gene>
<dbReference type="Pfam" id="PF02810">
    <property type="entry name" value="SEC-C"/>
    <property type="match status" value="1"/>
</dbReference>
<sequence length="283" mass="31759">MNHELTLTDDIASELYSALDALKIWRIEDTLKALRRASGLAGQRKKLAEKEGLNAQANACWIANQYIETWRNYARCWQNLIEDSSDEVWASLQSGRVRIDNLDRLTGANDSRIGWLQKQLRYLDAAFGYNVFMSPEYEVIVAKCSICNQDVRSLDCTHIKGHLYAGEMAYTIIEECSVKSVSLVGNPANRMAVAKIANVAYQYPVLKRIRQELCSPLQSLKVLTPAKLVFGVSGNPGRNSPCPCGSLKKLKYCCLGEWYTTSALFEVTFEAVMTPSFFCTVPM</sequence>
<dbReference type="HOGENOM" id="CLU_983270_0_0_9"/>
<proteinExistence type="predicted"/>
<dbReference type="STRING" id="679936.Sulac_0551"/>
<accession>G8TZB9</accession>
<dbReference type="Proteomes" id="UP000005439">
    <property type="component" value="Chromosome"/>
</dbReference>
<organism evidence="1 2">
    <name type="scientific">Sulfobacillus acidophilus (strain ATCC 700253 / DSM 10332 / NAL)</name>
    <dbReference type="NCBI Taxonomy" id="679936"/>
    <lineage>
        <taxon>Bacteria</taxon>
        <taxon>Bacillati</taxon>
        <taxon>Bacillota</taxon>
        <taxon>Clostridia</taxon>
        <taxon>Eubacteriales</taxon>
        <taxon>Clostridiales Family XVII. Incertae Sedis</taxon>
        <taxon>Sulfobacillus</taxon>
    </lineage>
</organism>
<reference evidence="1 2" key="2">
    <citation type="journal article" date="2012" name="Stand. Genomic Sci.">
        <title>Complete genome sequence of the moderately thermophilic mineral-sulfide-oxidizing firmicute Sulfobacillus acidophilus type strain (NAL(T)).</title>
        <authorList>
            <person name="Anderson I."/>
            <person name="Chertkov O."/>
            <person name="Chen A."/>
            <person name="Saunders E."/>
            <person name="Lapidus A."/>
            <person name="Nolan M."/>
            <person name="Lucas S."/>
            <person name="Hammon N."/>
            <person name="Deshpande S."/>
            <person name="Cheng J.F."/>
            <person name="Han C."/>
            <person name="Tapia R."/>
            <person name="Goodwin L.A."/>
            <person name="Pitluck S."/>
            <person name="Liolios K."/>
            <person name="Pagani I."/>
            <person name="Ivanova N."/>
            <person name="Mikhailova N."/>
            <person name="Pati A."/>
            <person name="Palaniappan K."/>
            <person name="Land M."/>
            <person name="Pan C."/>
            <person name="Rohde M."/>
            <person name="Pukall R."/>
            <person name="Goker M."/>
            <person name="Detter J.C."/>
            <person name="Woyke T."/>
            <person name="Bristow J."/>
            <person name="Eisen J.A."/>
            <person name="Markowitz V."/>
            <person name="Hugenholtz P."/>
            <person name="Kyrpides N.C."/>
            <person name="Klenk H.P."/>
            <person name="Mavromatis K."/>
        </authorList>
    </citation>
    <scope>NUCLEOTIDE SEQUENCE [LARGE SCALE GENOMIC DNA]</scope>
    <source>
        <strain evidence="2">ATCC 700253 / DSM 10332 / NAL</strain>
    </source>
</reference>
<dbReference type="KEGG" id="sap:Sulac_0551"/>
<dbReference type="InterPro" id="IPR004027">
    <property type="entry name" value="SEC_C_motif"/>
</dbReference>
<dbReference type="Gene3D" id="3.10.450.50">
    <property type="match status" value="1"/>
</dbReference>
<reference evidence="2" key="1">
    <citation type="submission" date="2011-12" db="EMBL/GenBank/DDBJ databases">
        <title>The complete genome of chromosome of Sulfobacillus acidophilus DSM 10332.</title>
        <authorList>
            <person name="Lucas S."/>
            <person name="Han J."/>
            <person name="Lapidus A."/>
            <person name="Bruce D."/>
            <person name="Goodwin L."/>
            <person name="Pitluck S."/>
            <person name="Peters L."/>
            <person name="Kyrpides N."/>
            <person name="Mavromatis K."/>
            <person name="Ivanova N."/>
            <person name="Mikhailova N."/>
            <person name="Chertkov O."/>
            <person name="Saunders E."/>
            <person name="Detter J.C."/>
            <person name="Tapia R."/>
            <person name="Han C."/>
            <person name="Land M."/>
            <person name="Hauser L."/>
            <person name="Markowitz V."/>
            <person name="Cheng J.-F."/>
            <person name="Hugenholtz P."/>
            <person name="Woyke T."/>
            <person name="Wu D."/>
            <person name="Pukall R."/>
            <person name="Gehrich-Schroeter G."/>
            <person name="Schneider S."/>
            <person name="Klenk H.-P."/>
            <person name="Eisen J.A."/>
        </authorList>
    </citation>
    <scope>NUCLEOTIDE SEQUENCE [LARGE SCALE GENOMIC DNA]</scope>
    <source>
        <strain evidence="2">ATCC 700253 / DSM 10332 / NAL</strain>
    </source>
</reference>
<evidence type="ECO:0000313" key="1">
    <source>
        <dbReference type="EMBL" id="AEW04088.1"/>
    </source>
</evidence>
<dbReference type="AlphaFoldDB" id="G8TZB9"/>
<dbReference type="SUPFAM" id="SSF103642">
    <property type="entry name" value="Sec-C motif"/>
    <property type="match status" value="1"/>
</dbReference>
<keyword evidence="2" id="KW-1185">Reference proteome</keyword>
<name>G8TZB9_SULAD</name>